<evidence type="ECO:0000313" key="2">
    <source>
        <dbReference type="EMBL" id="KAL2541492.1"/>
    </source>
</evidence>
<evidence type="ECO:0000313" key="3">
    <source>
        <dbReference type="Proteomes" id="UP001604336"/>
    </source>
</evidence>
<dbReference type="InterPro" id="IPR001810">
    <property type="entry name" value="F-box_dom"/>
</dbReference>
<gene>
    <name evidence="2" type="ORF">Adt_02470</name>
</gene>
<organism evidence="2 3">
    <name type="scientific">Abeliophyllum distichum</name>
    <dbReference type="NCBI Taxonomy" id="126358"/>
    <lineage>
        <taxon>Eukaryota</taxon>
        <taxon>Viridiplantae</taxon>
        <taxon>Streptophyta</taxon>
        <taxon>Embryophyta</taxon>
        <taxon>Tracheophyta</taxon>
        <taxon>Spermatophyta</taxon>
        <taxon>Magnoliopsida</taxon>
        <taxon>eudicotyledons</taxon>
        <taxon>Gunneridae</taxon>
        <taxon>Pentapetalae</taxon>
        <taxon>asterids</taxon>
        <taxon>lamiids</taxon>
        <taxon>Lamiales</taxon>
        <taxon>Oleaceae</taxon>
        <taxon>Forsythieae</taxon>
        <taxon>Abeliophyllum</taxon>
    </lineage>
</organism>
<dbReference type="InterPro" id="IPR055290">
    <property type="entry name" value="At3g26010-like"/>
</dbReference>
<reference evidence="3" key="1">
    <citation type="submission" date="2024-07" db="EMBL/GenBank/DDBJ databases">
        <title>Two chromosome-level genome assemblies of Korean endemic species Abeliophyllum distichum and Forsythia ovata (Oleaceae).</title>
        <authorList>
            <person name="Jang H."/>
        </authorList>
    </citation>
    <scope>NUCLEOTIDE SEQUENCE [LARGE SCALE GENOMIC DNA]</scope>
</reference>
<name>A0ABD1VW17_9LAMI</name>
<dbReference type="PANTHER" id="PTHR35546">
    <property type="entry name" value="F-BOX PROTEIN INTERACTION DOMAIN PROTEIN-RELATED"/>
    <property type="match status" value="1"/>
</dbReference>
<feature type="domain" description="F-box" evidence="1">
    <location>
        <begin position="1"/>
        <end position="46"/>
    </location>
</feature>
<proteinExistence type="predicted"/>
<dbReference type="CDD" id="cd22157">
    <property type="entry name" value="F-box_AtFBW1-like"/>
    <property type="match status" value="1"/>
</dbReference>
<dbReference type="InterPro" id="IPR056592">
    <property type="entry name" value="Beta-prop_At3g26010-like"/>
</dbReference>
<dbReference type="Pfam" id="PF24750">
    <property type="entry name" value="b-prop_At3g26010-like"/>
    <property type="match status" value="1"/>
</dbReference>
<evidence type="ECO:0000259" key="1">
    <source>
        <dbReference type="PROSITE" id="PS50181"/>
    </source>
</evidence>
<accession>A0ABD1VW17</accession>
<dbReference type="Proteomes" id="UP001604336">
    <property type="component" value="Unassembled WGS sequence"/>
</dbReference>
<dbReference type="Pfam" id="PF00646">
    <property type="entry name" value="F-box"/>
    <property type="match status" value="1"/>
</dbReference>
<dbReference type="AlphaFoldDB" id="A0ABD1VW17"/>
<comment type="caution">
    <text evidence="2">The sequence shown here is derived from an EMBL/GenBank/DDBJ whole genome shotgun (WGS) entry which is preliminary data.</text>
</comment>
<dbReference type="SMART" id="SM00256">
    <property type="entry name" value="FBOX"/>
    <property type="match status" value="1"/>
</dbReference>
<dbReference type="EMBL" id="JBFOLK010000001">
    <property type="protein sequence ID" value="KAL2541492.1"/>
    <property type="molecule type" value="Genomic_DNA"/>
</dbReference>
<sequence length="354" mass="40882">MDVCDDVLLEILARLPPKVVFKFRCVSKRWNKIINSPFFLRSYEERRKGSFAGSLLGFMHGFMQNKTRYTYTSGNPHLPPRPPIRILPLLGDQIFTVPSELGYFISASNGLVLCGHQPMTYYVMNLLTKKWVSLPSPHSAYEVKSIELVCEESTTQLVANYKVVRTCIPSDLELHNKLTIQTYSSKTGKWAESILVATSNPLSLFDPPIVLNGVFHWSSDGLLWCGYYTGLSLQIWTLPKGENGYKRSCNIPAKDWSLVHTVTLDSLCNDYSAISYLRKRLKYRHLDLYMLALIPWNPLIVVFRIDETVFLYNSESKSMEKVRLRYHYQPTIVPFDDYWHPYFESPFLSSYALQ</sequence>
<dbReference type="SUPFAM" id="SSF81383">
    <property type="entry name" value="F-box domain"/>
    <property type="match status" value="1"/>
</dbReference>
<keyword evidence="3" id="KW-1185">Reference proteome</keyword>
<dbReference type="InterPro" id="IPR036047">
    <property type="entry name" value="F-box-like_dom_sf"/>
</dbReference>
<dbReference type="PANTHER" id="PTHR35546:SF25">
    <property type="entry name" value="F-BOX DOMAIN-CONTAINING PROTEIN"/>
    <property type="match status" value="1"/>
</dbReference>
<dbReference type="PROSITE" id="PS50181">
    <property type="entry name" value="FBOX"/>
    <property type="match status" value="1"/>
</dbReference>
<dbReference type="Gene3D" id="1.20.1280.50">
    <property type="match status" value="1"/>
</dbReference>
<protein>
    <submittedName>
        <fullName evidence="2">F-box protein</fullName>
    </submittedName>
</protein>